<keyword evidence="1" id="KW-0812">Transmembrane</keyword>
<comment type="caution">
    <text evidence="2">The sequence shown here is derived from an EMBL/GenBank/DDBJ whole genome shotgun (WGS) entry which is preliminary data.</text>
</comment>
<keyword evidence="1" id="KW-0472">Membrane</keyword>
<feature type="transmembrane region" description="Helical" evidence="1">
    <location>
        <begin position="74"/>
        <end position="94"/>
    </location>
</feature>
<name>A0A0C2SAV4_9BACL</name>
<evidence type="ECO:0000313" key="2">
    <source>
        <dbReference type="EMBL" id="KIL51064.1"/>
    </source>
</evidence>
<proteinExistence type="predicted"/>
<evidence type="ECO:0000256" key="1">
    <source>
        <dbReference type="SAM" id="Phobius"/>
    </source>
</evidence>
<reference evidence="2 3" key="1">
    <citation type="submission" date="2015-01" db="EMBL/GenBank/DDBJ databases">
        <title>Jeotgalibacillus campisalis genome sequencing.</title>
        <authorList>
            <person name="Goh K.M."/>
            <person name="Chan K.-G."/>
            <person name="Yaakop A.S."/>
            <person name="Ee R."/>
            <person name="Gan H.M."/>
            <person name="Chan C.S."/>
        </authorList>
    </citation>
    <scope>NUCLEOTIDE SEQUENCE [LARGE SCALE GENOMIC DNA]</scope>
    <source>
        <strain evidence="2 3">SF-57</strain>
    </source>
</reference>
<keyword evidence="3" id="KW-1185">Reference proteome</keyword>
<feature type="transmembrane region" description="Helical" evidence="1">
    <location>
        <begin position="183"/>
        <end position="202"/>
    </location>
</feature>
<dbReference type="PATRIC" id="fig|220754.4.peg.963"/>
<feature type="transmembrane region" description="Helical" evidence="1">
    <location>
        <begin position="153"/>
        <end position="176"/>
    </location>
</feature>
<feature type="transmembrane region" description="Helical" evidence="1">
    <location>
        <begin position="30"/>
        <end position="54"/>
    </location>
</feature>
<feature type="transmembrane region" description="Helical" evidence="1">
    <location>
        <begin position="225"/>
        <end position="245"/>
    </location>
</feature>
<sequence length="250" mass="28400">MLLITMSLSFFTTFIEGKKSRMYVIAKREFFSLFKSIKSIIVIAILFFTSFYSAKYSEFLMSGIELSSYEQANIHSSGLQILILLFGMLFVTGLSHDTINRETHERTIRFLVTRTSKSSIVAGKFFGIWLFWTVCLVVSFLLVSIFSQGISHLIFGQTLSLLTYQIALAVLVSTIISRPSFTMFLGVIVGIAFPIIGIWLVFGSDSWFSSIKFVMPYYYLLNDDFTYLLILLLAAALIGIATQLFKRREC</sequence>
<gene>
    <name evidence="2" type="ORF">KR50_09450</name>
</gene>
<dbReference type="AlphaFoldDB" id="A0A0C2SAV4"/>
<evidence type="ECO:0008006" key="4">
    <source>
        <dbReference type="Google" id="ProtNLM"/>
    </source>
</evidence>
<dbReference type="GO" id="GO:0005886">
    <property type="term" value="C:plasma membrane"/>
    <property type="evidence" value="ECO:0007669"/>
    <property type="project" value="UniProtKB-SubCell"/>
</dbReference>
<protein>
    <recommendedName>
        <fullName evidence="4">ABC transporter permease</fullName>
    </recommendedName>
</protein>
<dbReference type="Proteomes" id="UP000031972">
    <property type="component" value="Unassembled WGS sequence"/>
</dbReference>
<dbReference type="RefSeq" id="WP_232304238.1">
    <property type="nucleotide sequence ID" value="NZ_JXRR01000008.1"/>
</dbReference>
<organism evidence="2 3">
    <name type="scientific">Jeotgalibacillus campisalis</name>
    <dbReference type="NCBI Taxonomy" id="220754"/>
    <lineage>
        <taxon>Bacteria</taxon>
        <taxon>Bacillati</taxon>
        <taxon>Bacillota</taxon>
        <taxon>Bacilli</taxon>
        <taxon>Bacillales</taxon>
        <taxon>Caryophanaceae</taxon>
        <taxon>Jeotgalibacillus</taxon>
    </lineage>
</organism>
<accession>A0A0C2SAV4</accession>
<dbReference type="EMBL" id="JXRR01000008">
    <property type="protein sequence ID" value="KIL51064.1"/>
    <property type="molecule type" value="Genomic_DNA"/>
</dbReference>
<dbReference type="GO" id="GO:0140359">
    <property type="term" value="F:ABC-type transporter activity"/>
    <property type="evidence" value="ECO:0007669"/>
    <property type="project" value="InterPro"/>
</dbReference>
<evidence type="ECO:0000313" key="3">
    <source>
        <dbReference type="Proteomes" id="UP000031972"/>
    </source>
</evidence>
<keyword evidence="1" id="KW-1133">Transmembrane helix</keyword>
<dbReference type="PANTHER" id="PTHR43471">
    <property type="entry name" value="ABC TRANSPORTER PERMEASE"/>
    <property type="match status" value="1"/>
</dbReference>
<feature type="transmembrane region" description="Helical" evidence="1">
    <location>
        <begin position="126"/>
        <end position="147"/>
    </location>
</feature>